<dbReference type="GO" id="GO:0046872">
    <property type="term" value="F:metal ion binding"/>
    <property type="evidence" value="ECO:0007669"/>
    <property type="project" value="UniProtKB-KW"/>
</dbReference>
<protein>
    <submittedName>
        <fullName evidence="5">Class II aldolase/adducin family protein</fullName>
    </submittedName>
</protein>
<sequence length="378" mass="41269">MKKVYTAKDIEAMLKQGTCLKTIPAGSILTPSAKDAIRDAGKTMPNLRSGPSSPAVRSAAGSVNNDRFPPLPAGIPAVPPEPIVPSMEYHWVPGGDPNTPEEIQRFFHSPEILKLKDDMVRTAHKMWARNMVDGNGGNITVRVGDNLVLCTPTLRSKGELKADEIALIDLDGNQKAGWRKRTSEANTHLAIMKVQPKAKSVIHGHPPYSTAFAVAGIEPPTCLCSEAEIFTGAIKLVGYHTPGSKEICDAVADIAKDNPAILLANHGVMTWGTDPEDTYWKMENMETACQTVWVASQLNGGKLQKIPYEKMQDIFEIRRSIGMEDPREGMKECELCQNDEFRPGAVCQVPAADDPSQLNSEAEVLVKQLTNEIMNKMS</sequence>
<keyword evidence="6" id="KW-1185">Reference proteome</keyword>
<dbReference type="SMART" id="SM01007">
    <property type="entry name" value="Aldolase_II"/>
    <property type="match status" value="1"/>
</dbReference>
<dbReference type="SUPFAM" id="SSF53639">
    <property type="entry name" value="AraD/HMP-PK domain-like"/>
    <property type="match status" value="1"/>
</dbReference>
<dbReference type="GO" id="GO:0016832">
    <property type="term" value="F:aldehyde-lyase activity"/>
    <property type="evidence" value="ECO:0007669"/>
    <property type="project" value="TreeGrafter"/>
</dbReference>
<accession>A0A851GH38</accession>
<dbReference type="Gene3D" id="3.40.225.10">
    <property type="entry name" value="Class II aldolase/adducin N-terminal domain"/>
    <property type="match status" value="1"/>
</dbReference>
<feature type="region of interest" description="Disordered" evidence="3">
    <location>
        <begin position="43"/>
        <end position="62"/>
    </location>
</feature>
<organism evidence="5 6">
    <name type="scientific">Oceaniferula marina</name>
    <dbReference type="NCBI Taxonomy" id="2748318"/>
    <lineage>
        <taxon>Bacteria</taxon>
        <taxon>Pseudomonadati</taxon>
        <taxon>Verrucomicrobiota</taxon>
        <taxon>Verrucomicrobiia</taxon>
        <taxon>Verrucomicrobiales</taxon>
        <taxon>Verrucomicrobiaceae</taxon>
        <taxon>Oceaniferula</taxon>
    </lineage>
</organism>
<keyword evidence="1" id="KW-0479">Metal-binding</keyword>
<comment type="caution">
    <text evidence="5">The sequence shown here is derived from an EMBL/GenBank/DDBJ whole genome shotgun (WGS) entry which is preliminary data.</text>
</comment>
<dbReference type="PANTHER" id="PTHR22789">
    <property type="entry name" value="FUCULOSE PHOSPHATE ALDOLASE"/>
    <property type="match status" value="1"/>
</dbReference>
<dbReference type="RefSeq" id="WP_178932956.1">
    <property type="nucleotide sequence ID" value="NZ_JACBAZ010000004.1"/>
</dbReference>
<evidence type="ECO:0000256" key="1">
    <source>
        <dbReference type="ARBA" id="ARBA00022723"/>
    </source>
</evidence>
<evidence type="ECO:0000256" key="3">
    <source>
        <dbReference type="SAM" id="MobiDB-lite"/>
    </source>
</evidence>
<dbReference type="PANTHER" id="PTHR22789:SF0">
    <property type="entry name" value="3-OXO-TETRONATE 4-PHOSPHATE DECARBOXYLASE-RELATED"/>
    <property type="match status" value="1"/>
</dbReference>
<evidence type="ECO:0000256" key="2">
    <source>
        <dbReference type="ARBA" id="ARBA00023239"/>
    </source>
</evidence>
<evidence type="ECO:0000259" key="4">
    <source>
        <dbReference type="SMART" id="SM01007"/>
    </source>
</evidence>
<keyword evidence="2" id="KW-0456">Lyase</keyword>
<evidence type="ECO:0000313" key="6">
    <source>
        <dbReference type="Proteomes" id="UP000557872"/>
    </source>
</evidence>
<dbReference type="InterPro" id="IPR001303">
    <property type="entry name" value="Aldolase_II/adducin_N"/>
</dbReference>
<name>A0A851GH38_9BACT</name>
<dbReference type="Proteomes" id="UP000557872">
    <property type="component" value="Unassembled WGS sequence"/>
</dbReference>
<dbReference type="InterPro" id="IPR036409">
    <property type="entry name" value="Aldolase_II/adducin_N_sf"/>
</dbReference>
<evidence type="ECO:0000313" key="5">
    <source>
        <dbReference type="EMBL" id="NWK56202.1"/>
    </source>
</evidence>
<dbReference type="AlphaFoldDB" id="A0A851GH38"/>
<reference evidence="5 6" key="1">
    <citation type="submission" date="2020-07" db="EMBL/GenBank/DDBJ databases">
        <title>Roseicoccus Jingziensis gen. nov., sp. nov., isolated from coastal seawater.</title>
        <authorList>
            <person name="Feng X."/>
        </authorList>
    </citation>
    <scope>NUCLEOTIDE SEQUENCE [LARGE SCALE GENOMIC DNA]</scope>
    <source>
        <strain evidence="5 6">N1E253</strain>
    </source>
</reference>
<proteinExistence type="predicted"/>
<dbReference type="Pfam" id="PF00596">
    <property type="entry name" value="Aldolase_II"/>
    <property type="match status" value="1"/>
</dbReference>
<feature type="domain" description="Class II aldolase/adducin N-terminal" evidence="4">
    <location>
        <begin position="117"/>
        <end position="293"/>
    </location>
</feature>
<dbReference type="GO" id="GO:0019323">
    <property type="term" value="P:pentose catabolic process"/>
    <property type="evidence" value="ECO:0007669"/>
    <property type="project" value="TreeGrafter"/>
</dbReference>
<dbReference type="GO" id="GO:0005829">
    <property type="term" value="C:cytosol"/>
    <property type="evidence" value="ECO:0007669"/>
    <property type="project" value="TreeGrafter"/>
</dbReference>
<dbReference type="EMBL" id="JACBAZ010000004">
    <property type="protein sequence ID" value="NWK56202.1"/>
    <property type="molecule type" value="Genomic_DNA"/>
</dbReference>
<dbReference type="InterPro" id="IPR050197">
    <property type="entry name" value="Aldolase_class_II_sugar_metab"/>
</dbReference>
<gene>
    <name evidence="5" type="ORF">HW115_11320</name>
</gene>